<keyword evidence="5" id="KW-0597">Phosphoprotein</keyword>
<dbReference type="PANTHER" id="PTHR37299:SF3">
    <property type="entry name" value="STAGE 0 SPORULATION PROTEIN A HOMOLOG"/>
    <property type="match status" value="1"/>
</dbReference>
<evidence type="ECO:0000259" key="7">
    <source>
        <dbReference type="PROSITE" id="PS50930"/>
    </source>
</evidence>
<evidence type="ECO:0000259" key="6">
    <source>
        <dbReference type="PROSITE" id="PS50110"/>
    </source>
</evidence>
<dbReference type="Pfam" id="PF04397">
    <property type="entry name" value="LytTR"/>
    <property type="match status" value="1"/>
</dbReference>
<dbReference type="InterPro" id="IPR007492">
    <property type="entry name" value="LytTR_DNA-bd_dom"/>
</dbReference>
<reference evidence="8 9" key="1">
    <citation type="submission" date="2019-08" db="EMBL/GenBank/DDBJ databases">
        <title>In-depth cultivation of the pig gut microbiome towards novel bacterial diversity and tailored functional studies.</title>
        <authorList>
            <person name="Wylensek D."/>
            <person name="Hitch T.C.A."/>
            <person name="Clavel T."/>
        </authorList>
    </citation>
    <scope>NUCLEOTIDE SEQUENCE [LARGE SCALE GENOMIC DNA]</scope>
    <source>
        <strain evidence="8 9">WCA-470BD-2E</strain>
    </source>
</reference>
<feature type="domain" description="Response regulatory" evidence="6">
    <location>
        <begin position="4"/>
        <end position="135"/>
    </location>
</feature>
<dbReference type="PROSITE" id="PS50930">
    <property type="entry name" value="HTH_LYTTR"/>
    <property type="match status" value="1"/>
</dbReference>
<keyword evidence="1" id="KW-0963">Cytoplasm</keyword>
<dbReference type="Proteomes" id="UP000452141">
    <property type="component" value="Unassembled WGS sequence"/>
</dbReference>
<dbReference type="RefSeq" id="WP_154487582.1">
    <property type="nucleotide sequence ID" value="NZ_VUMW01000046.1"/>
</dbReference>
<accession>A0A844FR29</accession>
<protein>
    <submittedName>
        <fullName evidence="8">Response regulator transcription factor</fullName>
    </submittedName>
</protein>
<dbReference type="InterPro" id="IPR046947">
    <property type="entry name" value="LytR-like"/>
</dbReference>
<dbReference type="AlphaFoldDB" id="A0A844FR29"/>
<comment type="function">
    <text evidence="4">Required for high-level post-exponential phase expression of a series of secreted proteins.</text>
</comment>
<dbReference type="Gene3D" id="2.40.50.1020">
    <property type="entry name" value="LytTr DNA-binding domain"/>
    <property type="match status" value="1"/>
</dbReference>
<evidence type="ECO:0000256" key="3">
    <source>
        <dbReference type="ARBA" id="ARBA00023159"/>
    </source>
</evidence>
<feature type="modified residue" description="4-aspartylphosphate" evidence="5">
    <location>
        <position position="66"/>
    </location>
</feature>
<dbReference type="GO" id="GO:0000156">
    <property type="term" value="F:phosphorelay response regulator activity"/>
    <property type="evidence" value="ECO:0007669"/>
    <property type="project" value="InterPro"/>
</dbReference>
<organism evidence="8 9">
    <name type="scientific">Lactobacillus equicursoris</name>
    <dbReference type="NCBI Taxonomy" id="420645"/>
    <lineage>
        <taxon>Bacteria</taxon>
        <taxon>Bacillati</taxon>
        <taxon>Bacillota</taxon>
        <taxon>Bacilli</taxon>
        <taxon>Lactobacillales</taxon>
        <taxon>Lactobacillaceae</taxon>
        <taxon>Lactobacillus</taxon>
    </lineage>
</organism>
<feature type="domain" description="HTH LytTR-type" evidence="7">
    <location>
        <begin position="153"/>
        <end position="253"/>
    </location>
</feature>
<dbReference type="SMART" id="SM00448">
    <property type="entry name" value="REC"/>
    <property type="match status" value="1"/>
</dbReference>
<evidence type="ECO:0000313" key="9">
    <source>
        <dbReference type="Proteomes" id="UP000452141"/>
    </source>
</evidence>
<evidence type="ECO:0000256" key="2">
    <source>
        <dbReference type="ARBA" id="ARBA00023012"/>
    </source>
</evidence>
<dbReference type="EMBL" id="VUMW01000046">
    <property type="protein sequence ID" value="MST80643.1"/>
    <property type="molecule type" value="Genomic_DNA"/>
</dbReference>
<evidence type="ECO:0000313" key="8">
    <source>
        <dbReference type="EMBL" id="MST80643.1"/>
    </source>
</evidence>
<evidence type="ECO:0000256" key="4">
    <source>
        <dbReference type="ARBA" id="ARBA00037164"/>
    </source>
</evidence>
<dbReference type="InterPro" id="IPR001789">
    <property type="entry name" value="Sig_transdc_resp-reg_receiver"/>
</dbReference>
<dbReference type="SUPFAM" id="SSF52172">
    <property type="entry name" value="CheY-like"/>
    <property type="match status" value="1"/>
</dbReference>
<evidence type="ECO:0000256" key="1">
    <source>
        <dbReference type="ARBA" id="ARBA00022490"/>
    </source>
</evidence>
<sequence length="253" mass="28534">MKYQVFICDDNQDTIGQLKHMLLIAAFRLSDNDSVTFNVFGQATTYKSAINILQKTIPTGGIYFLDVELGKNIGKDNGFDLAEYIKQNDPKAQIIFVTSHADLSIITYQRRLGPIDYIVKSSNVAELTTRISDTLKSAINYLENSSSESANFFTYKAGYEVKKIAADNIYYISTTGNSHKLELVHTNGISQFIGSISKIAETAPYLLQISQSCLINPKKAEIDYQSHKITFPNGDIQYYSRKNSHMLRKYFSK</sequence>
<dbReference type="SMART" id="SM00850">
    <property type="entry name" value="LytTR"/>
    <property type="match status" value="1"/>
</dbReference>
<keyword evidence="2" id="KW-0902">Two-component regulatory system</keyword>
<dbReference type="InterPro" id="IPR011006">
    <property type="entry name" value="CheY-like_superfamily"/>
</dbReference>
<dbReference type="Pfam" id="PF00072">
    <property type="entry name" value="Response_reg"/>
    <property type="match status" value="1"/>
</dbReference>
<comment type="caution">
    <text evidence="8">The sequence shown here is derived from an EMBL/GenBank/DDBJ whole genome shotgun (WGS) entry which is preliminary data.</text>
</comment>
<evidence type="ECO:0000256" key="5">
    <source>
        <dbReference type="PROSITE-ProRule" id="PRU00169"/>
    </source>
</evidence>
<dbReference type="GO" id="GO:0003677">
    <property type="term" value="F:DNA binding"/>
    <property type="evidence" value="ECO:0007669"/>
    <property type="project" value="InterPro"/>
</dbReference>
<gene>
    <name evidence="8" type="ORF">FYJ61_09470</name>
</gene>
<name>A0A844FR29_9LACO</name>
<proteinExistence type="predicted"/>
<dbReference type="Gene3D" id="3.40.50.2300">
    <property type="match status" value="1"/>
</dbReference>
<dbReference type="PROSITE" id="PS50110">
    <property type="entry name" value="RESPONSE_REGULATORY"/>
    <property type="match status" value="1"/>
</dbReference>
<keyword evidence="3" id="KW-0010">Activator</keyword>
<dbReference type="PANTHER" id="PTHR37299">
    <property type="entry name" value="TRANSCRIPTIONAL REGULATOR-RELATED"/>
    <property type="match status" value="1"/>
</dbReference>